<keyword evidence="5" id="KW-0121">Carboxypeptidase</keyword>
<dbReference type="Pfam" id="PF02016">
    <property type="entry name" value="Peptidase_S66"/>
    <property type="match status" value="1"/>
</dbReference>
<reference evidence="5 6" key="1">
    <citation type="submission" date="2015-10" db="EMBL/GenBank/DDBJ databases">
        <title>Full genome of DAOMC 229536 Phialocephala scopiformis, a fungal endophyte of spruce producing the potent anti-insectan compound rugulosin.</title>
        <authorList>
            <consortium name="DOE Joint Genome Institute"/>
            <person name="Walker A.K."/>
            <person name="Frasz S.L."/>
            <person name="Seifert K.A."/>
            <person name="Miller J.D."/>
            <person name="Mondo S.J."/>
            <person name="Labutti K."/>
            <person name="Lipzen A."/>
            <person name="Dockter R."/>
            <person name="Kennedy M."/>
            <person name="Grigoriev I.V."/>
            <person name="Spatafora J.W."/>
        </authorList>
    </citation>
    <scope>NUCLEOTIDE SEQUENCE [LARGE SCALE GENOMIC DNA]</scope>
    <source>
        <strain evidence="5 6">CBS 120377</strain>
    </source>
</reference>
<dbReference type="InterPro" id="IPR029062">
    <property type="entry name" value="Class_I_gatase-like"/>
</dbReference>
<evidence type="ECO:0000259" key="3">
    <source>
        <dbReference type="Pfam" id="PF02016"/>
    </source>
</evidence>
<evidence type="ECO:0000256" key="2">
    <source>
        <dbReference type="ARBA" id="ARBA00022801"/>
    </source>
</evidence>
<name>A0A132B7W8_MOLSC</name>
<dbReference type="CDD" id="cd07062">
    <property type="entry name" value="Peptidase_S66_mccF_like"/>
    <property type="match status" value="1"/>
</dbReference>
<keyword evidence="2" id="KW-0378">Hydrolase</keyword>
<dbReference type="InterPro" id="IPR040921">
    <property type="entry name" value="Peptidase_S66C"/>
</dbReference>
<dbReference type="PANTHER" id="PTHR30237:SF4">
    <property type="entry name" value="LD-CARBOXYPEPTIDASE C-TERMINAL DOMAIN-CONTAINING PROTEIN"/>
    <property type="match status" value="1"/>
</dbReference>
<evidence type="ECO:0000313" key="6">
    <source>
        <dbReference type="Proteomes" id="UP000070700"/>
    </source>
</evidence>
<dbReference type="GO" id="GO:0004180">
    <property type="term" value="F:carboxypeptidase activity"/>
    <property type="evidence" value="ECO:0007669"/>
    <property type="project" value="UniProtKB-KW"/>
</dbReference>
<feature type="domain" description="LD-carboxypeptidase C-terminal" evidence="4">
    <location>
        <begin position="218"/>
        <end position="345"/>
    </location>
</feature>
<evidence type="ECO:0000259" key="4">
    <source>
        <dbReference type="Pfam" id="PF17676"/>
    </source>
</evidence>
<comment type="similarity">
    <text evidence="1">Belongs to the peptidase S66 family.</text>
</comment>
<dbReference type="InterPro" id="IPR040449">
    <property type="entry name" value="Peptidase_S66_N"/>
</dbReference>
<dbReference type="SUPFAM" id="SSF52317">
    <property type="entry name" value="Class I glutamine amidotransferase-like"/>
    <property type="match status" value="1"/>
</dbReference>
<dbReference type="Proteomes" id="UP000070700">
    <property type="component" value="Unassembled WGS sequence"/>
</dbReference>
<dbReference type="EMBL" id="KQ947438">
    <property type="protein sequence ID" value="KUJ07777.1"/>
    <property type="molecule type" value="Genomic_DNA"/>
</dbReference>
<dbReference type="GeneID" id="28826063"/>
<feature type="domain" description="LD-carboxypeptidase N-terminal" evidence="3">
    <location>
        <begin position="20"/>
        <end position="139"/>
    </location>
</feature>
<evidence type="ECO:0000256" key="1">
    <source>
        <dbReference type="ARBA" id="ARBA00010233"/>
    </source>
</evidence>
<dbReference type="InterPro" id="IPR003507">
    <property type="entry name" value="S66_fam"/>
</dbReference>
<gene>
    <name evidence="5" type="ORF">LY89DRAFT_691491</name>
</gene>
<dbReference type="InterPro" id="IPR027478">
    <property type="entry name" value="LdcA_N"/>
</dbReference>
<sequence length="360" mass="39859">MSTHDNTEIIPAALKPGDTIALLSPSSRLNDIFPLRISRATTALEVLGFKIKSIYTSLPTPCSHHQQIHHRVQELHSAFTDPSIRAIISTIGGLSSNELLPFIDWDLIRTNPKIFVGYSDITLLHLGIFAQAGLRTFYGPAAITQFAEIPEPLGFTVEHFLHVLSPRTEDVGKPVGRMPRSEVWTDEFGDWGNEDKELKARKLERNDGWKWLRKGECEGRMTGGCLPSLLQLAGTRYWPSFQGKILLLENPEGERPDGPLPLEQSRSLMADLVNVGVLDEISGLVVGRPTGYQGEELKGYEKVVLGICSGVKEDGTERNFPILFGVDVGHTDPMLTVPLNAMTRLSSEEDVWEVLEPSVS</sequence>
<dbReference type="InParanoid" id="A0A132B7W8"/>
<keyword evidence="6" id="KW-1185">Reference proteome</keyword>
<dbReference type="KEGG" id="psco:LY89DRAFT_691491"/>
<dbReference type="AlphaFoldDB" id="A0A132B7W8"/>
<keyword evidence="5" id="KW-0645">Protease</keyword>
<dbReference type="RefSeq" id="XP_018062132.1">
    <property type="nucleotide sequence ID" value="XM_018216337.1"/>
</dbReference>
<accession>A0A132B7W8</accession>
<dbReference type="PIRSF" id="PIRSF028757">
    <property type="entry name" value="LD-carboxypeptidase"/>
    <property type="match status" value="1"/>
</dbReference>
<dbReference type="Gene3D" id="3.40.50.10740">
    <property type="entry name" value="Class I glutamine amidotransferase-like"/>
    <property type="match status" value="1"/>
</dbReference>
<dbReference type="OrthoDB" id="5186469at2759"/>
<organism evidence="5 6">
    <name type="scientific">Mollisia scopiformis</name>
    <name type="common">Conifer needle endophyte fungus</name>
    <name type="synonym">Phialocephala scopiformis</name>
    <dbReference type="NCBI Taxonomy" id="149040"/>
    <lineage>
        <taxon>Eukaryota</taxon>
        <taxon>Fungi</taxon>
        <taxon>Dikarya</taxon>
        <taxon>Ascomycota</taxon>
        <taxon>Pezizomycotina</taxon>
        <taxon>Leotiomycetes</taxon>
        <taxon>Helotiales</taxon>
        <taxon>Mollisiaceae</taxon>
        <taxon>Mollisia</taxon>
    </lineage>
</organism>
<dbReference type="PANTHER" id="PTHR30237">
    <property type="entry name" value="MURAMOYLTETRAPEPTIDE CARBOXYPEPTIDASE"/>
    <property type="match status" value="1"/>
</dbReference>
<dbReference type="STRING" id="149040.A0A132B7W8"/>
<dbReference type="InterPro" id="IPR027461">
    <property type="entry name" value="Carboxypeptidase_A_C_sf"/>
</dbReference>
<dbReference type="Gene3D" id="3.50.30.60">
    <property type="entry name" value="LD-carboxypeptidase A C-terminal domain-like"/>
    <property type="match status" value="1"/>
</dbReference>
<evidence type="ECO:0000313" key="5">
    <source>
        <dbReference type="EMBL" id="KUJ07777.1"/>
    </source>
</evidence>
<proteinExistence type="inferred from homology"/>
<dbReference type="SUPFAM" id="SSF141986">
    <property type="entry name" value="LD-carboxypeptidase A C-terminal domain-like"/>
    <property type="match status" value="1"/>
</dbReference>
<protein>
    <submittedName>
        <fullName evidence="5">Peptidase S66, LD-carboxypeptidase A</fullName>
    </submittedName>
</protein>
<dbReference type="Pfam" id="PF17676">
    <property type="entry name" value="Peptidase_S66C"/>
    <property type="match status" value="1"/>
</dbReference>